<dbReference type="InterPro" id="IPR011008">
    <property type="entry name" value="Dimeric_a/b-barrel"/>
</dbReference>
<gene>
    <name evidence="2" type="ORF">C1752_00010</name>
</gene>
<dbReference type="EMBL" id="PQWO01000001">
    <property type="protein sequence ID" value="PZD75438.1"/>
    <property type="molecule type" value="Genomic_DNA"/>
</dbReference>
<proteinExistence type="predicted"/>
<dbReference type="PANTHER" id="PTHR41521:SF4">
    <property type="entry name" value="BLR0684 PROTEIN"/>
    <property type="match status" value="1"/>
</dbReference>
<reference evidence="2 3" key="1">
    <citation type="journal article" date="2018" name="Sci. Rep.">
        <title>A novel species of the marine cyanobacterium Acaryochloris with a unique pigment content and lifestyle.</title>
        <authorList>
            <person name="Partensky F."/>
            <person name="Six C."/>
            <person name="Ratin M."/>
            <person name="Garczarek L."/>
            <person name="Vaulot D."/>
            <person name="Probert I."/>
            <person name="Calteau A."/>
            <person name="Gourvil P."/>
            <person name="Marie D."/>
            <person name="Grebert T."/>
            <person name="Bouchier C."/>
            <person name="Le Panse S."/>
            <person name="Gachenot M."/>
            <person name="Rodriguez F."/>
            <person name="Garrido J.L."/>
        </authorList>
    </citation>
    <scope>NUCLEOTIDE SEQUENCE [LARGE SCALE GENOMIC DNA]</scope>
    <source>
        <strain evidence="2 3">RCC1774</strain>
    </source>
</reference>
<organism evidence="2 3">
    <name type="scientific">Acaryochloris thomasi RCC1774</name>
    <dbReference type="NCBI Taxonomy" id="1764569"/>
    <lineage>
        <taxon>Bacteria</taxon>
        <taxon>Bacillati</taxon>
        <taxon>Cyanobacteriota</taxon>
        <taxon>Cyanophyceae</taxon>
        <taxon>Acaryochloridales</taxon>
        <taxon>Acaryochloridaceae</taxon>
        <taxon>Acaryochloris</taxon>
        <taxon>Acaryochloris thomasi</taxon>
    </lineage>
</organism>
<evidence type="ECO:0000259" key="1">
    <source>
        <dbReference type="Pfam" id="PF07045"/>
    </source>
</evidence>
<dbReference type="AlphaFoldDB" id="A0A2W1JQ16"/>
<dbReference type="RefSeq" id="WP_110984008.1">
    <property type="nucleotide sequence ID" value="NZ_CAWNWM010000001.1"/>
</dbReference>
<evidence type="ECO:0000313" key="3">
    <source>
        <dbReference type="Proteomes" id="UP000248857"/>
    </source>
</evidence>
<dbReference type="Gene3D" id="3.30.70.100">
    <property type="match status" value="1"/>
</dbReference>
<dbReference type="Pfam" id="PF07045">
    <property type="entry name" value="DUF1330"/>
    <property type="match status" value="1"/>
</dbReference>
<comment type="caution">
    <text evidence="2">The sequence shown here is derived from an EMBL/GenBank/DDBJ whole genome shotgun (WGS) entry which is preliminary data.</text>
</comment>
<sequence length="122" mass="13150">MTAISSNTVESEKTEDLGAPAYLMATLELSDIDAYMTKYGQPVFPAIVDAGGEVLAATPTVDVLEGNYSANWTVIIRFPSMEAIQTFYHSDDYRPFIPIRQALSNPESSTLLALPGFSGLPG</sequence>
<protein>
    <recommendedName>
        <fullName evidence="1">DUF1330 domain-containing protein</fullName>
    </recommendedName>
</protein>
<dbReference type="InterPro" id="IPR010753">
    <property type="entry name" value="DUF1330"/>
</dbReference>
<accession>A0A2W1JQ16</accession>
<dbReference type="SUPFAM" id="SSF54909">
    <property type="entry name" value="Dimeric alpha+beta barrel"/>
    <property type="match status" value="1"/>
</dbReference>
<keyword evidence="3" id="KW-1185">Reference proteome</keyword>
<dbReference type="PANTHER" id="PTHR41521">
    <property type="match status" value="1"/>
</dbReference>
<dbReference type="Proteomes" id="UP000248857">
    <property type="component" value="Unassembled WGS sequence"/>
</dbReference>
<dbReference type="OrthoDB" id="516779at2"/>
<name>A0A2W1JQ16_9CYAN</name>
<feature type="domain" description="DUF1330" evidence="1">
    <location>
        <begin position="20"/>
        <end position="105"/>
    </location>
</feature>
<evidence type="ECO:0000313" key="2">
    <source>
        <dbReference type="EMBL" id="PZD75438.1"/>
    </source>
</evidence>